<reference evidence="8 9" key="1">
    <citation type="journal article" date="2011" name="Proc. Natl. Acad. Sci. U.S.A.">
        <title>Evolutionary erosion of yeast sex chromosomes by mating-type switching accidents.</title>
        <authorList>
            <person name="Gordon J.L."/>
            <person name="Armisen D."/>
            <person name="Proux-Wera E."/>
            <person name="Oheigeartaigh S.S."/>
            <person name="Byrne K.P."/>
            <person name="Wolfe K.H."/>
        </authorList>
    </citation>
    <scope>NUCLEOTIDE SEQUENCE [LARGE SCALE GENOMIC DNA]</scope>
    <source>
        <strain evidence="9">ATCC 34711 / CBS 6284 / DSM 70876 / NBRC 10599 / NRRL Y-10934 / UCD 77-7</strain>
    </source>
</reference>
<name>I2GUL2_HENB6</name>
<dbReference type="InterPro" id="IPR027417">
    <property type="entry name" value="P-loop_NTPase"/>
</dbReference>
<dbReference type="KEGG" id="tbl:TBLA_0A00120"/>
<dbReference type="PROSITE" id="PS50162">
    <property type="entry name" value="RECA_2"/>
    <property type="match status" value="1"/>
</dbReference>
<keyword evidence="9" id="KW-1185">Reference proteome</keyword>
<evidence type="ECO:0000313" key="9">
    <source>
        <dbReference type="Proteomes" id="UP000002866"/>
    </source>
</evidence>
<comment type="subcellular location">
    <subcellularLocation>
        <location evidence="1">Nucleus</location>
    </subcellularLocation>
</comment>
<proteinExistence type="predicted"/>
<evidence type="ECO:0000256" key="1">
    <source>
        <dbReference type="ARBA" id="ARBA00004123"/>
    </source>
</evidence>
<evidence type="ECO:0000259" key="7">
    <source>
        <dbReference type="PROSITE" id="PS50162"/>
    </source>
</evidence>
<evidence type="ECO:0000256" key="3">
    <source>
        <dbReference type="ARBA" id="ARBA00022763"/>
    </source>
</evidence>
<evidence type="ECO:0000256" key="5">
    <source>
        <dbReference type="ARBA" id="ARBA00023204"/>
    </source>
</evidence>
<dbReference type="OrthoDB" id="1861185at2759"/>
<dbReference type="SUPFAM" id="SSF52540">
    <property type="entry name" value="P-loop containing nucleoside triphosphate hydrolases"/>
    <property type="match status" value="1"/>
</dbReference>
<protein>
    <recommendedName>
        <fullName evidence="7">RecA family profile 1 domain-containing protein</fullName>
    </recommendedName>
</protein>
<dbReference type="FunCoup" id="I2GUL2">
    <property type="interactions" value="54"/>
</dbReference>
<evidence type="ECO:0000256" key="6">
    <source>
        <dbReference type="ARBA" id="ARBA00023242"/>
    </source>
</evidence>
<dbReference type="GO" id="GO:0042148">
    <property type="term" value="P:DNA strand invasion"/>
    <property type="evidence" value="ECO:0007669"/>
    <property type="project" value="TreeGrafter"/>
</dbReference>
<feature type="domain" description="RecA family profile 1" evidence="7">
    <location>
        <begin position="126"/>
        <end position="330"/>
    </location>
</feature>
<dbReference type="Gene3D" id="3.40.50.300">
    <property type="entry name" value="P-loop containing nucleotide triphosphate hydrolases"/>
    <property type="match status" value="1"/>
</dbReference>
<dbReference type="GO" id="GO:0000150">
    <property type="term" value="F:DNA strand exchange activity"/>
    <property type="evidence" value="ECO:0007669"/>
    <property type="project" value="TreeGrafter"/>
</dbReference>
<dbReference type="Pfam" id="PF08423">
    <property type="entry name" value="Rad51"/>
    <property type="match status" value="1"/>
</dbReference>
<keyword evidence="3" id="KW-0227">DNA damage</keyword>
<dbReference type="GO" id="GO:0000707">
    <property type="term" value="P:meiotic DNA recombinase assembly"/>
    <property type="evidence" value="ECO:0007669"/>
    <property type="project" value="EnsemblFungi"/>
</dbReference>
<dbReference type="EMBL" id="HE806316">
    <property type="protein sequence ID" value="CCH57814.1"/>
    <property type="molecule type" value="Genomic_DNA"/>
</dbReference>
<accession>I2GUL2</accession>
<gene>
    <name evidence="8" type="primary">TBLA0A00120</name>
    <name evidence="8" type="ORF">TBLA_0A00120</name>
</gene>
<dbReference type="CDD" id="cd19491">
    <property type="entry name" value="XRCC3"/>
    <property type="match status" value="1"/>
</dbReference>
<evidence type="ECO:0000256" key="4">
    <source>
        <dbReference type="ARBA" id="ARBA00022840"/>
    </source>
</evidence>
<dbReference type="GO" id="GO:1903112">
    <property type="term" value="P:positive regulation of single-strand break repair via homologous recombination"/>
    <property type="evidence" value="ECO:0007669"/>
    <property type="project" value="EnsemblFungi"/>
</dbReference>
<evidence type="ECO:0000313" key="8">
    <source>
        <dbReference type="EMBL" id="CCH57814.1"/>
    </source>
</evidence>
<dbReference type="GO" id="GO:0033065">
    <property type="term" value="C:Rad51C-XRCC3 complex"/>
    <property type="evidence" value="ECO:0007669"/>
    <property type="project" value="EnsemblFungi"/>
</dbReference>
<keyword evidence="6" id="KW-0539">Nucleus</keyword>
<evidence type="ECO:0000256" key="2">
    <source>
        <dbReference type="ARBA" id="ARBA00022741"/>
    </source>
</evidence>
<dbReference type="RefSeq" id="XP_004177333.1">
    <property type="nucleotide sequence ID" value="XM_004177285.1"/>
</dbReference>
<dbReference type="PANTHER" id="PTHR22942">
    <property type="entry name" value="RECA/RAD51/RADA DNA STRAND-PAIRING FAMILY MEMBER"/>
    <property type="match status" value="1"/>
</dbReference>
<dbReference type="HOGENOM" id="CLU_045144_0_0_1"/>
<dbReference type="Proteomes" id="UP000002866">
    <property type="component" value="Chromosome 1"/>
</dbReference>
<dbReference type="OMA" id="ISHHMRV"/>
<dbReference type="GO" id="GO:0030491">
    <property type="term" value="P:heteroduplex formation"/>
    <property type="evidence" value="ECO:0007669"/>
    <property type="project" value="EnsemblFungi"/>
</dbReference>
<keyword evidence="4" id="KW-0067">ATP-binding</keyword>
<dbReference type="eggNOG" id="KOG1564">
    <property type="taxonomic scope" value="Eukaryota"/>
</dbReference>
<keyword evidence="2" id="KW-0547">Nucleotide-binding</keyword>
<keyword evidence="5" id="KW-0234">DNA repair</keyword>
<dbReference type="GeneID" id="14492844"/>
<organism evidence="8 9">
    <name type="scientific">Henningerozyma blattae (strain ATCC 34711 / CBS 6284 / DSM 70876 / NBRC 10599 / NRRL Y-10934 / UCD 77-7)</name>
    <name type="common">Yeast</name>
    <name type="synonym">Tetrapisispora blattae</name>
    <dbReference type="NCBI Taxonomy" id="1071380"/>
    <lineage>
        <taxon>Eukaryota</taxon>
        <taxon>Fungi</taxon>
        <taxon>Dikarya</taxon>
        <taxon>Ascomycota</taxon>
        <taxon>Saccharomycotina</taxon>
        <taxon>Saccharomycetes</taxon>
        <taxon>Saccharomycetales</taxon>
        <taxon>Saccharomycetaceae</taxon>
        <taxon>Henningerozyma</taxon>
    </lineage>
</organism>
<dbReference type="InterPro" id="IPR013632">
    <property type="entry name" value="Rad51_C"/>
</dbReference>
<dbReference type="GO" id="GO:0003690">
    <property type="term" value="F:double-stranded DNA binding"/>
    <property type="evidence" value="ECO:0007669"/>
    <property type="project" value="TreeGrafter"/>
</dbReference>
<dbReference type="GO" id="GO:0042275">
    <property type="term" value="P:error-free postreplication DNA repair"/>
    <property type="evidence" value="ECO:0007669"/>
    <property type="project" value="EnsemblFungi"/>
</dbReference>
<dbReference type="InParanoid" id="I2GUL2"/>
<dbReference type="GO" id="GO:0140664">
    <property type="term" value="F:ATP-dependent DNA damage sensor activity"/>
    <property type="evidence" value="ECO:0007669"/>
    <property type="project" value="InterPro"/>
</dbReference>
<dbReference type="PANTHER" id="PTHR22942:SF66">
    <property type="entry name" value="RE19845P"/>
    <property type="match status" value="1"/>
</dbReference>
<dbReference type="InterPro" id="IPR020588">
    <property type="entry name" value="RecA_ATP-bd"/>
</dbReference>
<dbReference type="AlphaFoldDB" id="I2GUL2"/>
<dbReference type="STRING" id="1071380.I2GUL2"/>
<dbReference type="GO" id="GO:0005524">
    <property type="term" value="F:ATP binding"/>
    <property type="evidence" value="ECO:0007669"/>
    <property type="project" value="UniProtKB-KW"/>
</dbReference>
<dbReference type="InterPro" id="IPR047348">
    <property type="entry name" value="XRCC3-like_C"/>
</dbReference>
<sequence length="467" mass="54520">MDLYSENSRSKLIDKEEFSLLFDACVENKVTTIDFLILSPNELSKKLKRSINEIVLFQNELIKEFDSINDHFIQLIKTKNEVSIENDKLAQDTLINYPNISKQPDIRSNILTNSRQSLKSNQHYNDIQHFTTGDPKIDQLLNGGIYTHEITEVFGESSSGKTQFLLQLSLNVQLGIEKGGLDGSCVFITTEGDLPTRRLEDLIVENKKYKSYQFEKNDFLYYSQEKIYTVSCNDLISQDHILNVQLPILLERNPNIKLVIIDSISHHMRVELQIPRKRYNNLNTKTHPKSNFDDMYRQIQDNKKYIDNSAENLLKLSHKYGISIVLSNQVSDKPLKFYNNNYCPKIWDYEYQLGWLVGWNKRSIKARQCRNNRNNSYTLKVETQVPNLGLTWSNHVSTRILLSKSYKAIPLVKDSNQYRNTDASENSEGNKTFWQIRRNFKVIYSRHCKNDDINFVITRRGVNSVFD</sequence>
<dbReference type="GO" id="GO:0000722">
    <property type="term" value="P:telomere maintenance via recombination"/>
    <property type="evidence" value="ECO:0007669"/>
    <property type="project" value="EnsemblFungi"/>
</dbReference>
<dbReference type="GO" id="GO:0003697">
    <property type="term" value="F:single-stranded DNA binding"/>
    <property type="evidence" value="ECO:0007669"/>
    <property type="project" value="TreeGrafter"/>
</dbReference>